<dbReference type="HOGENOM" id="CLU_1155382_0_0_5"/>
<dbReference type="PATRIC" id="fig|864069.3.peg.3683"/>
<dbReference type="AlphaFoldDB" id="I4YS90"/>
<dbReference type="RefSeq" id="WP_009762882.1">
    <property type="nucleotide sequence ID" value="NZ_CP141050.1"/>
</dbReference>
<organism evidence="2 3">
    <name type="scientific">Microvirga lotononidis</name>
    <dbReference type="NCBI Taxonomy" id="864069"/>
    <lineage>
        <taxon>Bacteria</taxon>
        <taxon>Pseudomonadati</taxon>
        <taxon>Pseudomonadota</taxon>
        <taxon>Alphaproteobacteria</taxon>
        <taxon>Hyphomicrobiales</taxon>
        <taxon>Methylobacteriaceae</taxon>
        <taxon>Microvirga</taxon>
    </lineage>
</organism>
<evidence type="ECO:0000313" key="2">
    <source>
        <dbReference type="EMBL" id="EIM26832.1"/>
    </source>
</evidence>
<evidence type="ECO:0000313" key="3">
    <source>
        <dbReference type="Proteomes" id="UP000003947"/>
    </source>
</evidence>
<feature type="region of interest" description="Disordered" evidence="1">
    <location>
        <begin position="211"/>
        <end position="240"/>
    </location>
</feature>
<proteinExistence type="predicted"/>
<reference evidence="2 3" key="1">
    <citation type="submission" date="2012-02" db="EMBL/GenBank/DDBJ databases">
        <title>Improved High-Quality Draft sequence of Microvirga sp. WSM3557.</title>
        <authorList>
            <consortium name="US DOE Joint Genome Institute"/>
            <person name="Lucas S."/>
            <person name="Han J."/>
            <person name="Lapidus A."/>
            <person name="Cheng J.-F."/>
            <person name="Goodwin L."/>
            <person name="Pitluck S."/>
            <person name="Peters L."/>
            <person name="Zhang X."/>
            <person name="Detter J.C."/>
            <person name="Han C."/>
            <person name="Tapia R."/>
            <person name="Land M."/>
            <person name="Hauser L."/>
            <person name="Kyrpides N."/>
            <person name="Ivanova N."/>
            <person name="Pagani I."/>
            <person name="Brau L."/>
            <person name="Yates R."/>
            <person name="O'Hara G."/>
            <person name="Rui T."/>
            <person name="Howieson J."/>
            <person name="Reeve W."/>
            <person name="Woyke T."/>
        </authorList>
    </citation>
    <scope>NUCLEOTIDE SEQUENCE [LARGE SCALE GENOMIC DNA]</scope>
    <source>
        <strain evidence="2 3">WSM3557</strain>
    </source>
</reference>
<dbReference type="Proteomes" id="UP000003947">
    <property type="component" value="Unassembled WGS sequence"/>
</dbReference>
<evidence type="ECO:0000256" key="1">
    <source>
        <dbReference type="SAM" id="MobiDB-lite"/>
    </source>
</evidence>
<feature type="compositionally biased region" description="Basic residues" evidence="1">
    <location>
        <begin position="229"/>
        <end position="240"/>
    </location>
</feature>
<accession>I4YS90</accession>
<dbReference type="STRING" id="864069.MicloDRAFT_00033830"/>
<sequence length="240" mass="26840">MDRNKIGKVVLAYKQGGSGLFTRDQVTKLQSMLGLDDYETASEIASFITSVLGSVDYHIEARKKIPRDGDEQERLRDIAKLARKLHRLLAKEPALQSLLSRPKGPRGGRGLTLDEIAEIGRRPKELLLNLEILAEQSTRQAKDDAEFARVRTLLPNVTTKDPEGQIATRMLWPHLFDIWTDIGKRKLAKTPNGPVHRFIALVHEVGDLPEPKASTIGNAIDRRNGVAPKPRKARPRRGGR</sequence>
<name>I4YS90_9HYPH</name>
<dbReference type="EMBL" id="JH660645">
    <property type="protein sequence ID" value="EIM26832.1"/>
    <property type="molecule type" value="Genomic_DNA"/>
</dbReference>
<protein>
    <submittedName>
        <fullName evidence="2">Uncharacterized protein</fullName>
    </submittedName>
</protein>
<dbReference type="OrthoDB" id="10008313at2"/>
<gene>
    <name evidence="2" type="ORF">MicloDRAFT_00033830</name>
</gene>
<keyword evidence="3" id="KW-1185">Reference proteome</keyword>